<evidence type="ECO:0000256" key="3">
    <source>
        <dbReference type="ARBA" id="ARBA00004752"/>
    </source>
</evidence>
<dbReference type="InterPro" id="IPR015956">
    <property type="entry name" value="Peniciliin-bd_prot_C_sf"/>
</dbReference>
<dbReference type="GO" id="GO:0006508">
    <property type="term" value="P:proteolysis"/>
    <property type="evidence" value="ECO:0007669"/>
    <property type="project" value="UniProtKB-KW"/>
</dbReference>
<dbReference type="GO" id="GO:0008658">
    <property type="term" value="F:penicillin binding"/>
    <property type="evidence" value="ECO:0007669"/>
    <property type="project" value="UniProtKB-ARBA"/>
</dbReference>
<evidence type="ECO:0000256" key="18">
    <source>
        <dbReference type="PIRSR" id="PIRSR618044-1"/>
    </source>
</evidence>
<reference evidence="23 24" key="1">
    <citation type="submission" date="2014-11" db="EMBL/GenBank/DDBJ databases">
        <title>Draft genome sequence of Chelonobacter oris 1662T, associated with respiratory disease in Hermann's Tortoises.</title>
        <authorList>
            <person name="Kudirkiene E."/>
            <person name="Hansen M.J."/>
            <person name="Bojesen A.M."/>
        </authorList>
    </citation>
    <scope>NUCLEOTIDE SEQUENCE [LARGE SCALE GENOMIC DNA]</scope>
    <source>
        <strain evidence="23 24">1662</strain>
    </source>
</reference>
<feature type="active site" description="Acyl-ester intermediate" evidence="18">
    <location>
        <position position="66"/>
    </location>
</feature>
<dbReference type="PRINTS" id="PR00725">
    <property type="entry name" value="DADACBPTASE1"/>
</dbReference>
<dbReference type="OrthoDB" id="9795979at2"/>
<feature type="chain" id="PRO_5002009131" description="serine-type D-Ala-D-Ala carboxypeptidase" evidence="21">
    <location>
        <begin position="25"/>
        <end position="393"/>
    </location>
</feature>
<dbReference type="InterPro" id="IPR018044">
    <property type="entry name" value="Peptidase_S11"/>
</dbReference>
<dbReference type="SMART" id="SM00936">
    <property type="entry name" value="PBP5_C"/>
    <property type="match status" value="1"/>
</dbReference>
<keyword evidence="15" id="KW-0961">Cell wall biogenesis/degradation</keyword>
<keyword evidence="11 23" id="KW-0378">Hydrolase</keyword>
<gene>
    <name evidence="23" type="ORF">OA57_09725</name>
</gene>
<keyword evidence="14" id="KW-0472">Membrane</keyword>
<dbReference type="GO" id="GO:0071555">
    <property type="term" value="P:cell wall organization"/>
    <property type="evidence" value="ECO:0007669"/>
    <property type="project" value="UniProtKB-KW"/>
</dbReference>
<feature type="binding site" evidence="19">
    <location>
        <position position="232"/>
    </location>
    <ligand>
        <name>substrate</name>
    </ligand>
</feature>
<dbReference type="Gene3D" id="3.40.710.10">
    <property type="entry name" value="DD-peptidase/beta-lactamase superfamily"/>
    <property type="match status" value="1"/>
</dbReference>
<evidence type="ECO:0000256" key="9">
    <source>
        <dbReference type="ARBA" id="ARBA00022670"/>
    </source>
</evidence>
<dbReference type="GO" id="GO:0008360">
    <property type="term" value="P:regulation of cell shape"/>
    <property type="evidence" value="ECO:0007669"/>
    <property type="project" value="UniProtKB-KW"/>
</dbReference>
<evidence type="ECO:0000256" key="5">
    <source>
        <dbReference type="ARBA" id="ARBA00012448"/>
    </source>
</evidence>
<dbReference type="Proteomes" id="UP000030380">
    <property type="component" value="Unassembled WGS sequence"/>
</dbReference>
<dbReference type="GO" id="GO:0005886">
    <property type="term" value="C:plasma membrane"/>
    <property type="evidence" value="ECO:0007669"/>
    <property type="project" value="UniProtKB-SubCell"/>
</dbReference>
<dbReference type="GO" id="GO:0009002">
    <property type="term" value="F:serine-type D-Ala-D-Ala carboxypeptidase activity"/>
    <property type="evidence" value="ECO:0007669"/>
    <property type="project" value="UniProtKB-EC"/>
</dbReference>
<evidence type="ECO:0000256" key="1">
    <source>
        <dbReference type="ARBA" id="ARBA00003217"/>
    </source>
</evidence>
<comment type="catalytic activity">
    <reaction evidence="16">
        <text>Preferential cleavage: (Ac)2-L-Lys-D-Ala-|-D-Ala. Also transpeptidation of peptidyl-alanyl moieties that are N-acyl substituents of D-alanine.</text>
        <dbReference type="EC" id="3.4.16.4"/>
    </reaction>
</comment>
<keyword evidence="12" id="KW-0133">Cell shape</keyword>
<keyword evidence="6" id="KW-1003">Cell membrane</keyword>
<organism evidence="23 24">
    <name type="scientific">Chelonobacter oris</name>
    <dbReference type="NCBI Taxonomy" id="505317"/>
    <lineage>
        <taxon>Bacteria</taxon>
        <taxon>Pseudomonadati</taxon>
        <taxon>Pseudomonadota</taxon>
        <taxon>Gammaproteobacteria</taxon>
        <taxon>Pasteurellales</taxon>
        <taxon>Pasteurellaceae</taxon>
        <taxon>Chelonobacter</taxon>
    </lineage>
</organism>
<evidence type="ECO:0000313" key="23">
    <source>
        <dbReference type="EMBL" id="KGQ69896.1"/>
    </source>
</evidence>
<comment type="pathway">
    <text evidence="3">Cell wall biogenesis; peptidoglycan biosynthesis.</text>
</comment>
<feature type="signal peptide" evidence="21">
    <location>
        <begin position="1"/>
        <end position="24"/>
    </location>
</feature>
<proteinExistence type="inferred from homology"/>
<accession>A0A0A3AKN7</accession>
<dbReference type="AlphaFoldDB" id="A0A0A3AKN7"/>
<dbReference type="Pfam" id="PF00768">
    <property type="entry name" value="Peptidase_S11"/>
    <property type="match status" value="1"/>
</dbReference>
<name>A0A0A3AKN7_9PAST</name>
<comment type="pathway">
    <text evidence="17">Glycan biosynthesis.</text>
</comment>
<dbReference type="FunFam" id="3.40.710.10:FF:000001">
    <property type="entry name" value="D-alanyl-D-alanine serine-type carboxypeptidase"/>
    <property type="match status" value="1"/>
</dbReference>
<dbReference type="UniPathway" id="UPA00219"/>
<evidence type="ECO:0000259" key="22">
    <source>
        <dbReference type="SMART" id="SM00936"/>
    </source>
</evidence>
<evidence type="ECO:0000256" key="16">
    <source>
        <dbReference type="ARBA" id="ARBA00034000"/>
    </source>
</evidence>
<dbReference type="STRING" id="505317.OA57_09725"/>
<evidence type="ECO:0000256" key="11">
    <source>
        <dbReference type="ARBA" id="ARBA00022801"/>
    </source>
</evidence>
<dbReference type="PANTHER" id="PTHR21581">
    <property type="entry name" value="D-ALANYL-D-ALANINE CARBOXYPEPTIDASE"/>
    <property type="match status" value="1"/>
</dbReference>
<dbReference type="InterPro" id="IPR001967">
    <property type="entry name" value="Peptidase_S11_N"/>
</dbReference>
<evidence type="ECO:0000256" key="10">
    <source>
        <dbReference type="ARBA" id="ARBA00022729"/>
    </source>
</evidence>
<evidence type="ECO:0000256" key="19">
    <source>
        <dbReference type="PIRSR" id="PIRSR618044-2"/>
    </source>
</evidence>
<comment type="similarity">
    <text evidence="4 20">Belongs to the peptidase S11 family.</text>
</comment>
<dbReference type="InterPro" id="IPR012338">
    <property type="entry name" value="Beta-lactam/transpept-like"/>
</dbReference>
<evidence type="ECO:0000256" key="7">
    <source>
        <dbReference type="ARBA" id="ARBA00022519"/>
    </source>
</evidence>
<dbReference type="GO" id="GO:0009252">
    <property type="term" value="P:peptidoglycan biosynthetic process"/>
    <property type="evidence" value="ECO:0007669"/>
    <property type="project" value="UniProtKB-UniPathway"/>
</dbReference>
<feature type="domain" description="Peptidase S11 D-Ala-D-Ala carboxypeptidase A C-terminal" evidence="22">
    <location>
        <begin position="282"/>
        <end position="373"/>
    </location>
</feature>
<feature type="active site" evidence="18">
    <location>
        <position position="129"/>
    </location>
</feature>
<protein>
    <recommendedName>
        <fullName evidence="5">serine-type D-Ala-D-Ala carboxypeptidase</fullName>
        <ecNumber evidence="5">3.4.16.4</ecNumber>
    </recommendedName>
</protein>
<dbReference type="InterPro" id="IPR037167">
    <property type="entry name" value="Peptidase_S11_C_sf"/>
</dbReference>
<keyword evidence="24" id="KW-1185">Reference proteome</keyword>
<comment type="function">
    <text evidence="1">Removes C-terminal D-alanyl residues from sugar-peptide cell wall precursors.</text>
</comment>
<dbReference type="RefSeq" id="WP_034616969.1">
    <property type="nucleotide sequence ID" value="NZ_JSUM01000014.1"/>
</dbReference>
<evidence type="ECO:0000256" key="14">
    <source>
        <dbReference type="ARBA" id="ARBA00023136"/>
    </source>
</evidence>
<dbReference type="EMBL" id="JSUM01000014">
    <property type="protein sequence ID" value="KGQ69896.1"/>
    <property type="molecule type" value="Genomic_DNA"/>
</dbReference>
<keyword evidence="9" id="KW-0645">Protease</keyword>
<keyword evidence="8 23" id="KW-0121">Carboxypeptidase</keyword>
<evidence type="ECO:0000256" key="17">
    <source>
        <dbReference type="ARBA" id="ARBA00060592"/>
    </source>
</evidence>
<evidence type="ECO:0000256" key="12">
    <source>
        <dbReference type="ARBA" id="ARBA00022960"/>
    </source>
</evidence>
<dbReference type="Gene3D" id="2.60.410.10">
    <property type="entry name" value="D-Ala-D-Ala carboxypeptidase, C-terminal domain"/>
    <property type="match status" value="1"/>
</dbReference>
<keyword evidence="13" id="KW-0573">Peptidoglycan synthesis</keyword>
<feature type="active site" description="Proton acceptor" evidence="18">
    <location>
        <position position="69"/>
    </location>
</feature>
<evidence type="ECO:0000256" key="21">
    <source>
        <dbReference type="SAM" id="SignalP"/>
    </source>
</evidence>
<dbReference type="InterPro" id="IPR012907">
    <property type="entry name" value="Peptidase_S11_C"/>
</dbReference>
<evidence type="ECO:0000256" key="13">
    <source>
        <dbReference type="ARBA" id="ARBA00022984"/>
    </source>
</evidence>
<dbReference type="Pfam" id="PF07943">
    <property type="entry name" value="PBP5_C"/>
    <property type="match status" value="1"/>
</dbReference>
<evidence type="ECO:0000256" key="2">
    <source>
        <dbReference type="ARBA" id="ARBA00004417"/>
    </source>
</evidence>
<dbReference type="PANTHER" id="PTHR21581:SF6">
    <property type="entry name" value="TRAFFICKING PROTEIN PARTICLE COMPLEX SUBUNIT 12"/>
    <property type="match status" value="1"/>
</dbReference>
<evidence type="ECO:0000256" key="15">
    <source>
        <dbReference type="ARBA" id="ARBA00023316"/>
    </source>
</evidence>
<comment type="caution">
    <text evidence="23">The sequence shown here is derived from an EMBL/GenBank/DDBJ whole genome shotgun (WGS) entry which is preliminary data.</text>
</comment>
<evidence type="ECO:0000256" key="20">
    <source>
        <dbReference type="RuleBase" id="RU004016"/>
    </source>
</evidence>
<keyword evidence="7" id="KW-0997">Cell inner membrane</keyword>
<dbReference type="SUPFAM" id="SSF56601">
    <property type="entry name" value="beta-lactamase/transpeptidase-like"/>
    <property type="match status" value="1"/>
</dbReference>
<dbReference type="SUPFAM" id="SSF69189">
    <property type="entry name" value="Penicillin-binding protein associated domain"/>
    <property type="match status" value="1"/>
</dbReference>
<evidence type="ECO:0000256" key="6">
    <source>
        <dbReference type="ARBA" id="ARBA00022475"/>
    </source>
</evidence>
<evidence type="ECO:0000256" key="4">
    <source>
        <dbReference type="ARBA" id="ARBA00007164"/>
    </source>
</evidence>
<evidence type="ECO:0000313" key="24">
    <source>
        <dbReference type="Proteomes" id="UP000030380"/>
    </source>
</evidence>
<sequence>MFYGRKLKTTLLATALLTSIPTFADDAIVFNVAPPQLNAQTYILMDYHTGAVLAAKDPDQRQAPASLTKIMTSYVVGDAIKQGKIHNDDMVTVSENAWGKNFPGSSKMFLNVNQQVSVNDLNHGIIIASGNDACVAIAEHIAGTEKNFIDIMNQYVQKFGLKNTHFATVHGLDAENQYSSARDMAIMASHMIRDLPEEYAIHAQKEFTFNKIKQQNRNGLLWDKTLKVDGVKTGHTDQAGYNLVSSAVDGDTRFVTVVMGVPTIKGREVETKKLLQWGFNHFETLKPLQAGTVVSEQSIYYGKENKVKLGTIEDGYITIPKGKMTELKARYELAGKYLEAPLQKGSVVGQVIYQLDGKDVAKINLQVLEPVEEAGFFGKIIDWIILTVKSLFS</sequence>
<evidence type="ECO:0000256" key="8">
    <source>
        <dbReference type="ARBA" id="ARBA00022645"/>
    </source>
</evidence>
<keyword evidence="10 21" id="KW-0732">Signal</keyword>
<comment type="subcellular location">
    <subcellularLocation>
        <location evidence="2">Cell inner membrane</location>
        <topology evidence="2">Peripheral membrane protein</topology>
    </subcellularLocation>
</comment>
<dbReference type="EC" id="3.4.16.4" evidence="5"/>